<dbReference type="EMBL" id="QWDN01000719">
    <property type="protein sequence ID" value="TEB40954.1"/>
    <property type="molecule type" value="Genomic_DNA"/>
</dbReference>
<dbReference type="InterPro" id="IPR008868">
    <property type="entry name" value="TniB"/>
</dbReference>
<reference evidence="1 2" key="1">
    <citation type="journal article" date="2018" name="Syst. Appl. Microbiol.">
        <title>Flavobacterium circumlabens sp. nov. and Flavobacterium cupreum sp. nov., two psychrotrophic species isolated from Antarctic environmental samples.</title>
        <authorList>
            <person name="Kralova S."/>
            <person name="Busse H.J."/>
            <person name="Svec P."/>
            <person name="Maslanova I."/>
            <person name="Stankova E."/>
            <person name="Bartak M."/>
            <person name="Sedlacek I."/>
        </authorList>
    </citation>
    <scope>NUCLEOTIDE SEQUENCE [LARGE SCALE GENOMIC DNA]</scope>
    <source>
        <strain evidence="1 2">CCM 8828</strain>
    </source>
</reference>
<dbReference type="Proteomes" id="UP000298340">
    <property type="component" value="Unassembled WGS sequence"/>
</dbReference>
<gene>
    <name evidence="1" type="ORF">D0809_27980</name>
</gene>
<organism evidence="1 2">
    <name type="scientific">Flavobacterium circumlabens</name>
    <dbReference type="NCBI Taxonomy" id="2133765"/>
    <lineage>
        <taxon>Bacteria</taxon>
        <taxon>Pseudomonadati</taxon>
        <taxon>Bacteroidota</taxon>
        <taxon>Flavobacteriia</taxon>
        <taxon>Flavobacteriales</taxon>
        <taxon>Flavobacteriaceae</taxon>
        <taxon>Flavobacterium</taxon>
    </lineage>
</organism>
<proteinExistence type="predicted"/>
<feature type="non-terminal residue" evidence="1">
    <location>
        <position position="60"/>
    </location>
</feature>
<name>A0A4Y7U3W7_9FLAO</name>
<dbReference type="Pfam" id="PF05621">
    <property type="entry name" value="TniB"/>
    <property type="match status" value="1"/>
</dbReference>
<evidence type="ECO:0000313" key="1">
    <source>
        <dbReference type="EMBL" id="TEB40954.1"/>
    </source>
</evidence>
<dbReference type="AlphaFoldDB" id="A0A4Y7U3W7"/>
<protein>
    <submittedName>
        <fullName evidence="1">Uncharacterized protein</fullName>
    </submittedName>
</protein>
<comment type="caution">
    <text evidence="1">The sequence shown here is derived from an EMBL/GenBank/DDBJ whole genome shotgun (WGS) entry which is preliminary data.</text>
</comment>
<sequence>MSDFAEKLSVLSDQERIASSSKFRWIGYTQSDEILKKMEFLKNYPTSLRMPNILLVSDSN</sequence>
<accession>A0A4Y7U3W7</accession>
<evidence type="ECO:0000313" key="2">
    <source>
        <dbReference type="Proteomes" id="UP000298340"/>
    </source>
</evidence>
<dbReference type="RefSeq" id="WP_194100388.1">
    <property type="nucleotide sequence ID" value="NZ_QWDN01000719.1"/>
</dbReference>